<dbReference type="EC" id="2.7.7.49" evidence="1"/>
<dbReference type="InterPro" id="IPR043128">
    <property type="entry name" value="Rev_trsase/Diguanyl_cyclase"/>
</dbReference>
<dbReference type="PANTHER" id="PTHR35046">
    <property type="entry name" value="ZINC KNUCKLE (CCHC-TYPE) FAMILY PROTEIN"/>
    <property type="match status" value="1"/>
</dbReference>
<evidence type="ECO:0000259" key="10">
    <source>
        <dbReference type="Pfam" id="PF24626"/>
    </source>
</evidence>
<gene>
    <name evidence="12" type="primary">LOC140010606</name>
</gene>
<name>A0ABM4V3A1_COFAR</name>
<dbReference type="Pfam" id="PF17917">
    <property type="entry name" value="RT_RNaseH"/>
    <property type="match status" value="1"/>
</dbReference>
<evidence type="ECO:0000256" key="2">
    <source>
        <dbReference type="ARBA" id="ARBA00022679"/>
    </source>
</evidence>
<feature type="region of interest" description="Disordered" evidence="8">
    <location>
        <begin position="1"/>
        <end position="21"/>
    </location>
</feature>
<dbReference type="RefSeq" id="XP_071914009.1">
    <property type="nucleotide sequence ID" value="XM_072057908.1"/>
</dbReference>
<evidence type="ECO:0000256" key="3">
    <source>
        <dbReference type="ARBA" id="ARBA00022695"/>
    </source>
</evidence>
<evidence type="ECO:0000256" key="8">
    <source>
        <dbReference type="SAM" id="MobiDB-lite"/>
    </source>
</evidence>
<reference evidence="12" key="1">
    <citation type="submission" date="2025-08" db="UniProtKB">
        <authorList>
            <consortium name="RefSeq"/>
        </authorList>
    </citation>
    <scope>IDENTIFICATION</scope>
    <source>
        <tissue evidence="12">Leaves</tissue>
    </source>
</reference>
<keyword evidence="11" id="KW-1185">Reference proteome</keyword>
<keyword evidence="7" id="KW-0695">RNA-directed DNA polymerase</keyword>
<evidence type="ECO:0000256" key="7">
    <source>
        <dbReference type="ARBA" id="ARBA00022918"/>
    </source>
</evidence>
<accession>A0ABM4V3A1</accession>
<dbReference type="PANTHER" id="PTHR35046:SF9">
    <property type="entry name" value="RNA-DIRECTED DNA POLYMERASE"/>
    <property type="match status" value="1"/>
</dbReference>
<protein>
    <recommendedName>
        <fullName evidence="1">RNA-directed DNA polymerase</fullName>
        <ecNumber evidence="1">2.7.7.49</ecNumber>
    </recommendedName>
</protein>
<dbReference type="Gene3D" id="3.30.420.10">
    <property type="entry name" value="Ribonuclease H-like superfamily/Ribonuclease H"/>
    <property type="match status" value="1"/>
</dbReference>
<feature type="region of interest" description="Disordered" evidence="8">
    <location>
        <begin position="672"/>
        <end position="713"/>
    </location>
</feature>
<feature type="domain" description="Reverse transcriptase RNase H-like" evidence="9">
    <location>
        <begin position="413"/>
        <end position="472"/>
    </location>
</feature>
<dbReference type="Pfam" id="PF24626">
    <property type="entry name" value="SH3_Tf2-1"/>
    <property type="match status" value="1"/>
</dbReference>
<evidence type="ECO:0000256" key="6">
    <source>
        <dbReference type="ARBA" id="ARBA00022801"/>
    </source>
</evidence>
<sequence>MLVKNGEVVTDDEEDDCEGMPPLMREEEDEEEIIEQPTLDRLGHTLVARRALSTQASVDELQRENIFYTRCYIQEKVHSLVIDPGSYTNVASALMVTKLNLPTTTHPHPYKLQWLNNSGEVCVLKQVLVPFRIGIFVDEVLSDVVPMQAAHIILGRPWQFDRRVSWDGVSNRYSFSHCNKKVILVPLTPQQVHENQAILQRKFELDTEKKKEQKSSDLDTTREVKRKGKTESNSLKGAEGNSVKEGNNRVLLAKAKHVRKALLSNQPVFLLICKVVLTSTNQLDVSLPSVFTILLQDYRDVFPEDIPSGLPPVRGIEHQIDLILGASLPNKPPYRSNPEETKELERQVAALLEKGWVKESLSPCAVPVLLVPKKDGTWRMCTDCCAINAITVKYRHPIPRLGDMFDELNGAVIFTKIDLKSVGAVLLQEGKPIAYFSEKLNGASLNYSTYDKELLALVRALQTWQHYLRPKEYKTGKSNVVADALSRRYTLITTLDTKLLGFELIKEAYPNDPDFEYAYNCTVHSATHYSPFEVVYGFNPLTPLDLSPLSISQHTNMDGLKLAEYVRDLHAKVRANIEKKTLQYVQGANKSRQKVVFEPGDWVWLHLRKERFPMHRRSKLMPRGDGPFQVVECINDNAYKLDLPGEYGVHATFNVSDLQPYLAGDAFDLGTNRLQEEGNDSSSSRDRPMSSKELVVPRGPTTRSRAKKLQEAM</sequence>
<dbReference type="InterPro" id="IPR036397">
    <property type="entry name" value="RNaseH_sf"/>
</dbReference>
<keyword evidence="5" id="KW-0255">Endonuclease</keyword>
<evidence type="ECO:0000259" key="9">
    <source>
        <dbReference type="Pfam" id="PF17917"/>
    </source>
</evidence>
<keyword evidence="2" id="KW-0808">Transferase</keyword>
<proteinExistence type="predicted"/>
<dbReference type="GeneID" id="140010606"/>
<feature type="compositionally biased region" description="Acidic residues" evidence="8">
    <location>
        <begin position="9"/>
        <end position="18"/>
    </location>
</feature>
<dbReference type="Proteomes" id="UP001652660">
    <property type="component" value="Chromosome 7c"/>
</dbReference>
<feature type="region of interest" description="Disordered" evidence="8">
    <location>
        <begin position="210"/>
        <end position="242"/>
    </location>
</feature>
<dbReference type="InterPro" id="IPR043502">
    <property type="entry name" value="DNA/RNA_pol_sf"/>
</dbReference>
<dbReference type="Gene3D" id="3.10.10.10">
    <property type="entry name" value="HIV Type 1 Reverse Transcriptase, subunit A, domain 1"/>
    <property type="match status" value="1"/>
</dbReference>
<dbReference type="InterPro" id="IPR021109">
    <property type="entry name" value="Peptidase_aspartic_dom_sf"/>
</dbReference>
<feature type="compositionally biased region" description="Basic and acidic residues" evidence="8">
    <location>
        <begin position="210"/>
        <end position="223"/>
    </location>
</feature>
<dbReference type="CDD" id="cd00303">
    <property type="entry name" value="retropepsin_like"/>
    <property type="match status" value="1"/>
</dbReference>
<keyword evidence="3" id="KW-0548">Nucleotidyltransferase</keyword>
<evidence type="ECO:0000256" key="4">
    <source>
        <dbReference type="ARBA" id="ARBA00022722"/>
    </source>
</evidence>
<keyword evidence="6" id="KW-0378">Hydrolase</keyword>
<keyword evidence="4" id="KW-0540">Nuclease</keyword>
<evidence type="ECO:0000313" key="11">
    <source>
        <dbReference type="Proteomes" id="UP001652660"/>
    </source>
</evidence>
<organism evidence="11 12">
    <name type="scientific">Coffea arabica</name>
    <name type="common">Arabian coffee</name>
    <dbReference type="NCBI Taxonomy" id="13443"/>
    <lineage>
        <taxon>Eukaryota</taxon>
        <taxon>Viridiplantae</taxon>
        <taxon>Streptophyta</taxon>
        <taxon>Embryophyta</taxon>
        <taxon>Tracheophyta</taxon>
        <taxon>Spermatophyta</taxon>
        <taxon>Magnoliopsida</taxon>
        <taxon>eudicotyledons</taxon>
        <taxon>Gunneridae</taxon>
        <taxon>Pentapetalae</taxon>
        <taxon>asterids</taxon>
        <taxon>lamiids</taxon>
        <taxon>Gentianales</taxon>
        <taxon>Rubiaceae</taxon>
        <taxon>Ixoroideae</taxon>
        <taxon>Gardenieae complex</taxon>
        <taxon>Bertiereae - Coffeeae clade</taxon>
        <taxon>Coffeeae</taxon>
        <taxon>Coffea</taxon>
    </lineage>
</organism>
<dbReference type="Gene3D" id="3.30.70.270">
    <property type="match status" value="1"/>
</dbReference>
<dbReference type="InterPro" id="IPR056924">
    <property type="entry name" value="SH3_Tf2-1"/>
</dbReference>
<dbReference type="Gene3D" id="2.40.70.10">
    <property type="entry name" value="Acid Proteases"/>
    <property type="match status" value="1"/>
</dbReference>
<dbReference type="InterPro" id="IPR041373">
    <property type="entry name" value="RT_RNaseH"/>
</dbReference>
<feature type="domain" description="Tf2-1-like SH3-like" evidence="10">
    <location>
        <begin position="600"/>
        <end position="661"/>
    </location>
</feature>
<evidence type="ECO:0000313" key="12">
    <source>
        <dbReference type="RefSeq" id="XP_071914009.1"/>
    </source>
</evidence>
<evidence type="ECO:0000256" key="1">
    <source>
        <dbReference type="ARBA" id="ARBA00012493"/>
    </source>
</evidence>
<evidence type="ECO:0000256" key="5">
    <source>
        <dbReference type="ARBA" id="ARBA00022759"/>
    </source>
</evidence>
<dbReference type="SUPFAM" id="SSF56672">
    <property type="entry name" value="DNA/RNA polymerases"/>
    <property type="match status" value="1"/>
</dbReference>